<sequence>MKFKFPFSLAPIHNSSYKIFSKRRTCRNGSCSHHKRVSSILGRTKCFRSQKARVHFCSSPQSAFGNLSREYNQNHLSFKNRSIAFGKENRFCFHEGKVISSPGTLARGAHHLSPITFLTRAPVIWGKSFLAKSSENSNLPSRSTRCESSPGIFPAAERFALTLQEERGSYTN</sequence>
<evidence type="ECO:0000313" key="1">
    <source>
        <dbReference type="EMBL" id="GIY53205.1"/>
    </source>
</evidence>
<organism evidence="1 2">
    <name type="scientific">Caerostris darwini</name>
    <dbReference type="NCBI Taxonomy" id="1538125"/>
    <lineage>
        <taxon>Eukaryota</taxon>
        <taxon>Metazoa</taxon>
        <taxon>Ecdysozoa</taxon>
        <taxon>Arthropoda</taxon>
        <taxon>Chelicerata</taxon>
        <taxon>Arachnida</taxon>
        <taxon>Araneae</taxon>
        <taxon>Araneomorphae</taxon>
        <taxon>Entelegynae</taxon>
        <taxon>Araneoidea</taxon>
        <taxon>Araneidae</taxon>
        <taxon>Caerostris</taxon>
    </lineage>
</organism>
<name>A0AAV4U6F8_9ARAC</name>
<dbReference type="EMBL" id="BPLQ01010742">
    <property type="protein sequence ID" value="GIY53205.1"/>
    <property type="molecule type" value="Genomic_DNA"/>
</dbReference>
<comment type="caution">
    <text evidence="1">The sequence shown here is derived from an EMBL/GenBank/DDBJ whole genome shotgun (WGS) entry which is preliminary data.</text>
</comment>
<dbReference type="Proteomes" id="UP001054837">
    <property type="component" value="Unassembled WGS sequence"/>
</dbReference>
<keyword evidence="2" id="KW-1185">Reference proteome</keyword>
<dbReference type="AlphaFoldDB" id="A0AAV4U6F8"/>
<proteinExistence type="predicted"/>
<protein>
    <submittedName>
        <fullName evidence="1">Uncharacterized protein</fullName>
    </submittedName>
</protein>
<evidence type="ECO:0000313" key="2">
    <source>
        <dbReference type="Proteomes" id="UP001054837"/>
    </source>
</evidence>
<accession>A0AAV4U6F8</accession>
<gene>
    <name evidence="1" type="ORF">CDAR_51361</name>
</gene>
<reference evidence="1 2" key="1">
    <citation type="submission" date="2021-06" db="EMBL/GenBank/DDBJ databases">
        <title>Caerostris darwini draft genome.</title>
        <authorList>
            <person name="Kono N."/>
            <person name="Arakawa K."/>
        </authorList>
    </citation>
    <scope>NUCLEOTIDE SEQUENCE [LARGE SCALE GENOMIC DNA]</scope>
</reference>